<evidence type="ECO:0000256" key="1">
    <source>
        <dbReference type="ARBA" id="ARBA00007073"/>
    </source>
</evidence>
<accession>A0A7J8EKB9</accession>
<evidence type="ECO:0008006" key="5">
    <source>
        <dbReference type="Google" id="ProtNLM"/>
    </source>
</evidence>
<dbReference type="Pfam" id="PF09341">
    <property type="entry name" value="Pcc1"/>
    <property type="match status" value="1"/>
</dbReference>
<dbReference type="Proteomes" id="UP000593571">
    <property type="component" value="Unassembled WGS sequence"/>
</dbReference>
<gene>
    <name evidence="3" type="ORF">HJG63_012587</name>
</gene>
<comment type="caution">
    <text evidence="3">The sequence shown here is derived from an EMBL/GenBank/DDBJ whole genome shotgun (WGS) entry which is preliminary data.</text>
</comment>
<dbReference type="AlphaFoldDB" id="A0A7J8EKB9"/>
<evidence type="ECO:0000313" key="3">
    <source>
        <dbReference type="EMBL" id="KAF6435870.1"/>
    </source>
</evidence>
<keyword evidence="4" id="KW-1185">Reference proteome</keyword>
<dbReference type="PANTHER" id="PTHR31283:SF5">
    <property type="entry name" value="EKC_KEOPS COMPLEX SUBUNIT LAGE3"/>
    <property type="match status" value="1"/>
</dbReference>
<reference evidence="3 4" key="1">
    <citation type="journal article" date="2020" name="Nature">
        <title>Six reference-quality genomes reveal evolution of bat adaptations.</title>
        <authorList>
            <person name="Jebb D."/>
            <person name="Huang Z."/>
            <person name="Pippel M."/>
            <person name="Hughes G.M."/>
            <person name="Lavrichenko K."/>
            <person name="Devanna P."/>
            <person name="Winkler S."/>
            <person name="Jermiin L.S."/>
            <person name="Skirmuntt E.C."/>
            <person name="Katzourakis A."/>
            <person name="Burkitt-Gray L."/>
            <person name="Ray D.A."/>
            <person name="Sullivan K.A.M."/>
            <person name="Roscito J.G."/>
            <person name="Kirilenko B.M."/>
            <person name="Davalos L.M."/>
            <person name="Corthals A.P."/>
            <person name="Power M.L."/>
            <person name="Jones G."/>
            <person name="Ransome R.D."/>
            <person name="Dechmann D.K.N."/>
            <person name="Locatelli A.G."/>
            <person name="Puechmaille S.J."/>
            <person name="Fedrigo O."/>
            <person name="Jarvis E.D."/>
            <person name="Hiller M."/>
            <person name="Vernes S.C."/>
            <person name="Myers E.W."/>
            <person name="Teeling E.C."/>
        </authorList>
    </citation>
    <scope>NUCLEOTIDE SEQUENCE [LARGE SCALE GENOMIC DNA]</scope>
    <source>
        <strain evidence="3">MRouAeg1</strain>
        <tissue evidence="3">Muscle</tissue>
    </source>
</reference>
<dbReference type="GO" id="GO:0070525">
    <property type="term" value="P:tRNA threonylcarbamoyladenosine metabolic process"/>
    <property type="evidence" value="ECO:0007669"/>
    <property type="project" value="TreeGrafter"/>
</dbReference>
<dbReference type="OrthoDB" id="9629153at2759"/>
<dbReference type="InterPro" id="IPR015419">
    <property type="entry name" value="CTAG/Pcc1"/>
</dbReference>
<feature type="region of interest" description="Disordered" evidence="2">
    <location>
        <begin position="1"/>
        <end position="72"/>
    </location>
</feature>
<evidence type="ECO:0000256" key="2">
    <source>
        <dbReference type="SAM" id="MobiDB-lite"/>
    </source>
</evidence>
<dbReference type="EMBL" id="JACASE010000009">
    <property type="protein sequence ID" value="KAF6435870.1"/>
    <property type="molecule type" value="Genomic_DNA"/>
</dbReference>
<comment type="similarity">
    <text evidence="1">Belongs to the CTAG/PCC1 family.</text>
</comment>
<evidence type="ECO:0000313" key="4">
    <source>
        <dbReference type="Proteomes" id="UP000593571"/>
    </source>
</evidence>
<dbReference type="Gene3D" id="3.30.310.50">
    <property type="entry name" value="Alpha-D-phosphohexomutase, C-terminal domain"/>
    <property type="match status" value="1"/>
</dbReference>
<feature type="compositionally biased region" description="Low complexity" evidence="2">
    <location>
        <begin position="35"/>
        <end position="61"/>
    </location>
</feature>
<protein>
    <recommendedName>
        <fullName evidence="5">Cancer/testis antigen 1</fullName>
    </recommendedName>
</protein>
<dbReference type="PANTHER" id="PTHR31283">
    <property type="entry name" value="EKC/KEOPS COMPLEX SUBUNIT PCC1 FAMILY MEMBER"/>
    <property type="match status" value="1"/>
</dbReference>
<sequence length="204" mass="20939">MQAPDDDSAVSVVGGAGSPGSQGSLMDPEGCSSTGAAEAVAEGAPPVEMAAPPGEMAAPPVEVAPPPVEGAAPQIEGAAPQIEGAAPPVEGALLASGQAEEASAPGRAPVNQLLEFNFTVPFLSHMDALVARGYLMPAAERYRGTVHWELRVAGRDLIIRLTSEDADILQISTATLLNRLAILVQNMQHFVTPYFVVSHPDKGG</sequence>
<dbReference type="GO" id="GO:0000408">
    <property type="term" value="C:EKC/KEOPS complex"/>
    <property type="evidence" value="ECO:0007669"/>
    <property type="project" value="TreeGrafter"/>
</dbReference>
<organism evidence="3 4">
    <name type="scientific">Rousettus aegyptiacus</name>
    <name type="common">Egyptian fruit bat</name>
    <name type="synonym">Pteropus aegyptiacus</name>
    <dbReference type="NCBI Taxonomy" id="9407"/>
    <lineage>
        <taxon>Eukaryota</taxon>
        <taxon>Metazoa</taxon>
        <taxon>Chordata</taxon>
        <taxon>Craniata</taxon>
        <taxon>Vertebrata</taxon>
        <taxon>Euteleostomi</taxon>
        <taxon>Mammalia</taxon>
        <taxon>Eutheria</taxon>
        <taxon>Laurasiatheria</taxon>
        <taxon>Chiroptera</taxon>
        <taxon>Yinpterochiroptera</taxon>
        <taxon>Pteropodoidea</taxon>
        <taxon>Pteropodidae</taxon>
        <taxon>Rousettinae</taxon>
        <taxon>Rousettus</taxon>
    </lineage>
</organism>
<name>A0A7J8EKB9_ROUAE</name>
<proteinExistence type="inferred from homology"/>